<proteinExistence type="predicted"/>
<evidence type="ECO:0000313" key="1">
    <source>
        <dbReference type="EMBL" id="PJJ70026.1"/>
    </source>
</evidence>
<gene>
    <name evidence="1" type="ORF">CLV28_2503</name>
</gene>
<name>A0A2M9CDL1_9CELL</name>
<dbReference type="RefSeq" id="WP_100423642.1">
    <property type="nucleotide sequence ID" value="NZ_BOOX01000013.1"/>
</dbReference>
<protein>
    <submittedName>
        <fullName evidence="1">Uncharacterized protein</fullName>
    </submittedName>
</protein>
<keyword evidence="2" id="KW-1185">Reference proteome</keyword>
<evidence type="ECO:0000313" key="2">
    <source>
        <dbReference type="Proteomes" id="UP000231693"/>
    </source>
</evidence>
<comment type="caution">
    <text evidence="1">The sequence shown here is derived from an EMBL/GenBank/DDBJ whole genome shotgun (WGS) entry which is preliminary data.</text>
</comment>
<reference evidence="1 2" key="1">
    <citation type="submission" date="2017-11" db="EMBL/GenBank/DDBJ databases">
        <title>Genomic Encyclopedia of Archaeal and Bacterial Type Strains, Phase II (KMG-II): From Individual Species to Whole Genera.</title>
        <authorList>
            <person name="Goeker M."/>
        </authorList>
    </citation>
    <scope>NUCLEOTIDE SEQUENCE [LARGE SCALE GENOMIC DNA]</scope>
    <source>
        <strain evidence="1 2">DSM 25478</strain>
    </source>
</reference>
<dbReference type="OrthoDB" id="3827359at2"/>
<sequence length="189" mass="19592">MRWDRLLGDLDGPLDAERRAEEALQASDLAAAERARVGLDARFAAHAGAAHVGQTHLGAVHVVLADGTQLDGTVTDAGSGWFLLAAGSGRHLVRTAAVDVVRGLGVRARTDDPAAGPSPRTATWASAVRALATERALVDVHLRGRTLTGAVALVGADHLDVADPGGTPGSARRTPWTVPFGAVLRISRR</sequence>
<dbReference type="EMBL" id="PGFE01000004">
    <property type="protein sequence ID" value="PJJ70026.1"/>
    <property type="molecule type" value="Genomic_DNA"/>
</dbReference>
<accession>A0A2M9CDL1</accession>
<dbReference type="AlphaFoldDB" id="A0A2M9CDL1"/>
<organism evidence="1 2">
    <name type="scientific">Sediminihabitans luteus</name>
    <dbReference type="NCBI Taxonomy" id="1138585"/>
    <lineage>
        <taxon>Bacteria</taxon>
        <taxon>Bacillati</taxon>
        <taxon>Actinomycetota</taxon>
        <taxon>Actinomycetes</taxon>
        <taxon>Micrococcales</taxon>
        <taxon>Cellulomonadaceae</taxon>
        <taxon>Sediminihabitans</taxon>
    </lineage>
</organism>
<dbReference type="Proteomes" id="UP000231693">
    <property type="component" value="Unassembled WGS sequence"/>
</dbReference>